<feature type="transmembrane region" description="Helical" evidence="2">
    <location>
        <begin position="341"/>
        <end position="358"/>
    </location>
</feature>
<feature type="transmembrane region" description="Helical" evidence="2">
    <location>
        <begin position="309"/>
        <end position="329"/>
    </location>
</feature>
<keyword evidence="2" id="KW-0812">Transmembrane</keyword>
<dbReference type="OrthoDB" id="9786218at2"/>
<feature type="region of interest" description="Disordered" evidence="1">
    <location>
        <begin position="1"/>
        <end position="29"/>
    </location>
</feature>
<dbReference type="RefSeq" id="WP_131918372.1">
    <property type="nucleotide sequence ID" value="NZ_JAOQNU010000005.1"/>
</dbReference>
<feature type="transmembrane region" description="Helical" evidence="2">
    <location>
        <begin position="391"/>
        <end position="411"/>
    </location>
</feature>
<evidence type="ECO:0008006" key="5">
    <source>
        <dbReference type="Google" id="ProtNLM"/>
    </source>
</evidence>
<comment type="caution">
    <text evidence="3">The sequence shown here is derived from an EMBL/GenBank/DDBJ whole genome shotgun (WGS) entry which is preliminary data.</text>
</comment>
<feature type="transmembrane region" description="Helical" evidence="2">
    <location>
        <begin position="144"/>
        <end position="168"/>
    </location>
</feature>
<reference evidence="3 4" key="1">
    <citation type="submission" date="2019-03" db="EMBL/GenBank/DDBJ databases">
        <title>Genomic Encyclopedia of Type Strains, Phase IV (KMG-IV): sequencing the most valuable type-strain genomes for metagenomic binning, comparative biology and taxonomic classification.</title>
        <authorList>
            <person name="Goeker M."/>
        </authorList>
    </citation>
    <scope>NUCLEOTIDE SEQUENCE [LARGE SCALE GENOMIC DNA]</scope>
    <source>
        <strain evidence="3 4">DSM 11170</strain>
    </source>
</reference>
<keyword evidence="2" id="KW-1133">Transmembrane helix</keyword>
<dbReference type="EMBL" id="SLXT01000005">
    <property type="protein sequence ID" value="TCP67128.1"/>
    <property type="molecule type" value="Genomic_DNA"/>
</dbReference>
<keyword evidence="4" id="KW-1185">Reference proteome</keyword>
<evidence type="ECO:0000313" key="4">
    <source>
        <dbReference type="Proteomes" id="UP000294813"/>
    </source>
</evidence>
<dbReference type="Proteomes" id="UP000294813">
    <property type="component" value="Unassembled WGS sequence"/>
</dbReference>
<organism evidence="3 4">
    <name type="scientific">Heliophilum fasciatum</name>
    <dbReference type="NCBI Taxonomy" id="35700"/>
    <lineage>
        <taxon>Bacteria</taxon>
        <taxon>Bacillati</taxon>
        <taxon>Bacillota</taxon>
        <taxon>Clostridia</taxon>
        <taxon>Eubacteriales</taxon>
        <taxon>Heliobacteriaceae</taxon>
        <taxon>Heliophilum</taxon>
    </lineage>
</organism>
<accession>A0A4R2RUX7</accession>
<gene>
    <name evidence="3" type="ORF">EDD73_10523</name>
</gene>
<sequence>MTEGNLLGESRMTEKGTEMTPQQGEGLTNSVVSEVDAEVKRPLPEKESVLGSAVAAMVSEDGPSSRMFFWLLPFFVVASAILVKMYTNFYGDSDQFWSYAIGRWIVENGTWPTVDPFSWTVEGKPWITHEWLFCWVLYHLVESIGYIGTALFIASAYLITAYVLLAICIKQNSSGIVYWIYAIGTWLLVYMTAMPRAFVFTFSFIAVMMYLLRFHRSTKWIYLIPLVFVAWGNMHTTVVHGFLILCMETLVATILFRDRSLWKVALLCLVATLMNPYGIGVWEYAITHTTSDFANYINEFQAPDFKNKFFYALYLIIGFTGTMATLEAYKRYRQGMLERHYDYLMLFFWYWVSFIYAFMTVRVIQYAIIFWIICFATFVPTWVARQFRLKSAVITVILGVFMLAMAARFPFIPTFVVNPVIVPEEPVAYLQEHPEINERIFNNYAFGGYLLLMKEKVFIDARADVFAEHGVFQDYIAAVRLQTSPESIMDKYGVKTLLLLRSDAVSFYFDGRPGWKKVYEDDVSVIFTRS</sequence>
<feature type="transmembrane region" description="Helical" evidence="2">
    <location>
        <begin position="175"/>
        <end position="191"/>
    </location>
</feature>
<evidence type="ECO:0000313" key="3">
    <source>
        <dbReference type="EMBL" id="TCP67128.1"/>
    </source>
</evidence>
<evidence type="ECO:0000256" key="2">
    <source>
        <dbReference type="SAM" id="Phobius"/>
    </source>
</evidence>
<feature type="transmembrane region" description="Helical" evidence="2">
    <location>
        <begin position="67"/>
        <end position="87"/>
    </location>
</feature>
<keyword evidence="2" id="KW-0472">Membrane</keyword>
<evidence type="ECO:0000256" key="1">
    <source>
        <dbReference type="SAM" id="MobiDB-lite"/>
    </source>
</evidence>
<feature type="transmembrane region" description="Helical" evidence="2">
    <location>
        <begin position="364"/>
        <end position="384"/>
    </location>
</feature>
<name>A0A4R2RUX7_9FIRM</name>
<protein>
    <recommendedName>
        <fullName evidence="5">Dolichyl-phosphate-mannose-protein mannosyltransferase</fullName>
    </recommendedName>
</protein>
<feature type="transmembrane region" description="Helical" evidence="2">
    <location>
        <begin position="264"/>
        <end position="285"/>
    </location>
</feature>
<dbReference type="AlphaFoldDB" id="A0A4R2RUX7"/>
<feature type="transmembrane region" description="Helical" evidence="2">
    <location>
        <begin position="219"/>
        <end position="234"/>
    </location>
</feature>
<feature type="compositionally biased region" description="Polar residues" evidence="1">
    <location>
        <begin position="19"/>
        <end position="29"/>
    </location>
</feature>
<proteinExistence type="predicted"/>